<organism evidence="3 4">
    <name type="scientific">Brachionus calyciflorus</name>
    <dbReference type="NCBI Taxonomy" id="104777"/>
    <lineage>
        <taxon>Eukaryota</taxon>
        <taxon>Metazoa</taxon>
        <taxon>Spiralia</taxon>
        <taxon>Gnathifera</taxon>
        <taxon>Rotifera</taxon>
        <taxon>Eurotatoria</taxon>
        <taxon>Monogononta</taxon>
        <taxon>Pseudotrocha</taxon>
        <taxon>Ploima</taxon>
        <taxon>Brachionidae</taxon>
        <taxon>Brachionus</taxon>
    </lineage>
</organism>
<proteinExistence type="predicted"/>
<dbReference type="Pfam" id="PF14214">
    <property type="entry name" value="Helitron_like_N"/>
    <property type="match status" value="1"/>
</dbReference>
<dbReference type="PANTHER" id="PTHR47642">
    <property type="entry name" value="ATP-DEPENDENT DNA HELICASE"/>
    <property type="match status" value="1"/>
</dbReference>
<evidence type="ECO:0008006" key="5">
    <source>
        <dbReference type="Google" id="ProtNLM"/>
    </source>
</evidence>
<dbReference type="PANTHER" id="PTHR47642:SF7">
    <property type="entry name" value="ATP-DEPENDENT DNA HELICASE PIF1"/>
    <property type="match status" value="1"/>
</dbReference>
<accession>A0A814I195</accession>
<feature type="domain" description="Helitron helicase-like" evidence="1">
    <location>
        <begin position="503"/>
        <end position="659"/>
    </location>
</feature>
<name>A0A814I195_9BILA</name>
<dbReference type="InterPro" id="IPR046700">
    <property type="entry name" value="DUF6570"/>
</dbReference>
<protein>
    <recommendedName>
        <fullName evidence="5">Helitron helicase-like domain-containing protein</fullName>
    </recommendedName>
</protein>
<comment type="caution">
    <text evidence="3">The sequence shown here is derived from an EMBL/GenBank/DDBJ whole genome shotgun (WGS) entry which is preliminary data.</text>
</comment>
<reference evidence="3" key="1">
    <citation type="submission" date="2021-02" db="EMBL/GenBank/DDBJ databases">
        <authorList>
            <person name="Nowell W R."/>
        </authorList>
    </citation>
    <scope>NUCLEOTIDE SEQUENCE</scope>
    <source>
        <strain evidence="3">Ploen Becks lab</strain>
    </source>
</reference>
<evidence type="ECO:0000313" key="3">
    <source>
        <dbReference type="EMBL" id="CAF1017803.1"/>
    </source>
</evidence>
<evidence type="ECO:0000313" key="4">
    <source>
        <dbReference type="Proteomes" id="UP000663879"/>
    </source>
</evidence>
<evidence type="ECO:0000259" key="2">
    <source>
        <dbReference type="Pfam" id="PF20209"/>
    </source>
</evidence>
<dbReference type="Proteomes" id="UP000663879">
    <property type="component" value="Unassembled WGS sequence"/>
</dbReference>
<feature type="domain" description="DUF6570" evidence="2">
    <location>
        <begin position="237"/>
        <end position="369"/>
    </location>
</feature>
<dbReference type="InterPro" id="IPR025476">
    <property type="entry name" value="Helitron_helicase-like"/>
</dbReference>
<dbReference type="OrthoDB" id="416437at2759"/>
<gene>
    <name evidence="3" type="ORF">OXX778_LOCUS17221</name>
</gene>
<dbReference type="InterPro" id="IPR051055">
    <property type="entry name" value="PIF1_helicase"/>
</dbReference>
<keyword evidence="4" id="KW-1185">Reference proteome</keyword>
<dbReference type="EMBL" id="CAJNOC010004331">
    <property type="protein sequence ID" value="CAF1017803.1"/>
    <property type="molecule type" value="Genomic_DNA"/>
</dbReference>
<dbReference type="AlphaFoldDB" id="A0A814I195"/>
<sequence length="1080" mass="128360">MKFKQEKISIEEFYCGHVHSKNLIIDKCKLKYISKKWAYIIHNLLKLLNPTGIKFSLLLKSFRSIFKSNCCKNKRPCKISNCKNTMNFINNMSNHFQKLRTLKRRLYEIRSTIQTYKSHLNLLYMDSIYDICKKLKIPNSFSLKDVIVKRNNLDINNQINNQYRVIISNYNSELDSKLKMDECQICHQLFTLKNILIIKNNRDSKFNISYLKLIDKSQKIVYPLKICKDYCLEDLKKSQVPRFSKLNNMFLEDPPAMIKELNFFELMLVKLGSCFQVVTKLNILSKHRPKSELFKGVKGLSIFLPLETNNTINHVKKTLPNLDNFNIIIEKLQESKNVLWSKLIDLKKVEKALHWYKENNILYKNITIDIGRKFVETNQIIYESTLDNKNNLTVIHKENNIYFENFTIEPTVNTCRNLQDIEQYTTQDIKNIPFNDRDIDKDHKCFPNILVRGTGGMYEKRTPIVKPAMYIRWLLRQANPYFRRDIQFLFSLSHNKEINAIDQGIYAMLNTRKLKNESAKIIRDQIKNKEHDLEANLEVVLQAVRGSREFWRNISGNLETMDEKLGPATFFITLSCAEYYWNETHEFLVKLNKDLCDVDKMTINQLCSIDPVGFSMFFEKRWRTFFNKVVLYSNGPLGEVTNYFWRTEYQSRGALYIHMKVWIKNAPVYGKNSIEEIQKFIEKHISCEMPPSDSHIYDLVKKFQTHKCSSSCRRILRKNRIIINKCRYGFPKYKSSKFKFNGVQKCLKSKRSNKNSKIYELPRKNNEIFINDYNPILLYIWKGNMDIQYVAENSLVLNRYLTSYITKSDKNYTKQIWDECNKNENLYGALKSFALKSFKNREISSPEVCAKLLGYDLYNFSDQIKYLNVHRKSERKRRLKSFNFIKTLPEESNDIFFINIIDNYYPNRPDRIENISLYEFASNYICSSKSCINNESHHNCGMLKNNLGFIHFLKRPHIRKIPYINSKIEKNRELYFNQLLLLFKPWRNEDCDILENFSSYRVAFEEFILNSNNVKFLDEFLEAKKKIEAAKEIIKKYDAKILEHSESDNEYNLNSHNQHNDLEFRNDEITQENLDKKLIL</sequence>
<evidence type="ECO:0000259" key="1">
    <source>
        <dbReference type="Pfam" id="PF14214"/>
    </source>
</evidence>
<dbReference type="Pfam" id="PF20209">
    <property type="entry name" value="DUF6570"/>
    <property type="match status" value="1"/>
</dbReference>